<name>A0ABD2XE99_9HYME</name>
<dbReference type="AlphaFoldDB" id="A0ABD2XE99"/>
<protein>
    <submittedName>
        <fullName evidence="1">Uncharacterized protein</fullName>
    </submittedName>
</protein>
<gene>
    <name evidence="1" type="ORF">TKK_003700</name>
</gene>
<evidence type="ECO:0000313" key="2">
    <source>
        <dbReference type="Proteomes" id="UP001627154"/>
    </source>
</evidence>
<dbReference type="Proteomes" id="UP001627154">
    <property type="component" value="Unassembled WGS sequence"/>
</dbReference>
<reference evidence="1 2" key="1">
    <citation type="journal article" date="2024" name="bioRxiv">
        <title>A reference genome for Trichogramma kaykai: A tiny desert-dwelling parasitoid wasp with competing sex-ratio distorters.</title>
        <authorList>
            <person name="Culotta J."/>
            <person name="Lindsey A.R."/>
        </authorList>
    </citation>
    <scope>NUCLEOTIDE SEQUENCE [LARGE SCALE GENOMIC DNA]</scope>
    <source>
        <strain evidence="1 2">KSX58</strain>
    </source>
</reference>
<accession>A0ABD2XE99</accession>
<organism evidence="1 2">
    <name type="scientific">Trichogramma kaykai</name>
    <dbReference type="NCBI Taxonomy" id="54128"/>
    <lineage>
        <taxon>Eukaryota</taxon>
        <taxon>Metazoa</taxon>
        <taxon>Ecdysozoa</taxon>
        <taxon>Arthropoda</taxon>
        <taxon>Hexapoda</taxon>
        <taxon>Insecta</taxon>
        <taxon>Pterygota</taxon>
        <taxon>Neoptera</taxon>
        <taxon>Endopterygota</taxon>
        <taxon>Hymenoptera</taxon>
        <taxon>Apocrita</taxon>
        <taxon>Proctotrupomorpha</taxon>
        <taxon>Chalcidoidea</taxon>
        <taxon>Trichogrammatidae</taxon>
        <taxon>Trichogramma</taxon>
    </lineage>
</organism>
<proteinExistence type="predicted"/>
<sequence>MVLRCSSSMRLIGSTRWCAITRGREQWLRYDITRGMNHLASRSREIPHCGAIYTSRGSSSRTRNRMLIINALYIASSSSISNEHNKIRALRTQDWMPIKFSQ</sequence>
<comment type="caution">
    <text evidence="1">The sequence shown here is derived from an EMBL/GenBank/DDBJ whole genome shotgun (WGS) entry which is preliminary data.</text>
</comment>
<evidence type="ECO:0000313" key="1">
    <source>
        <dbReference type="EMBL" id="KAL3403415.1"/>
    </source>
</evidence>
<keyword evidence="2" id="KW-1185">Reference proteome</keyword>
<dbReference type="EMBL" id="JBJJXI010000030">
    <property type="protein sequence ID" value="KAL3403415.1"/>
    <property type="molecule type" value="Genomic_DNA"/>
</dbReference>